<sequence length="446" mass="50810">MKEYEISSNVDLIIHLHTTPPPPPATSPSTYDVIVVPDTIRYYATAWSLQQASRVFSRIISPDKRFQQPTKAVYDGRECSIITLEDDDPRALALVLHLLHFNTKSLPGPESITWNIFYEIAVIWDKYDISNLIRPPWVDYFKHRKCEVGYEDWLFIGRVFRLDEGYAEVTAKLIVEAGERRYLGKDRHTGMERGGFLRGSKFVDIYVWPDFVREHITGEKSRLMKSIENLMENWKRSFKGKRPRVICTCYGNVQRYNRHTSLSNDIATLLSQNNPSFLPQNLPVALQDAIDGVRLGSRFQDLSPGTEWKWNGSIADLRKRMVKIRANMSDRYSKGIRHLLECADIYELCPLEESALRVLLDFDETIAFIRGIGIDGNIVDVPLGEVIPQAKSEPWNPPMETNWEGLAMLGVRVAGAFVAAGIILLAFALGGLNSKSDRVRHVNGVR</sequence>
<dbReference type="Proteomes" id="UP001365542">
    <property type="component" value="Unassembled WGS sequence"/>
</dbReference>
<evidence type="ECO:0000313" key="3">
    <source>
        <dbReference type="Proteomes" id="UP001365542"/>
    </source>
</evidence>
<accession>A0AAV9XFK2</accession>
<organism evidence="2 3">
    <name type="scientific">Orbilia ellipsospora</name>
    <dbReference type="NCBI Taxonomy" id="2528407"/>
    <lineage>
        <taxon>Eukaryota</taxon>
        <taxon>Fungi</taxon>
        <taxon>Dikarya</taxon>
        <taxon>Ascomycota</taxon>
        <taxon>Pezizomycotina</taxon>
        <taxon>Orbiliomycetes</taxon>
        <taxon>Orbiliales</taxon>
        <taxon>Orbiliaceae</taxon>
        <taxon>Orbilia</taxon>
    </lineage>
</organism>
<gene>
    <name evidence="2" type="ORF">TWF694_009331</name>
</gene>
<keyword evidence="1" id="KW-0812">Transmembrane</keyword>
<evidence type="ECO:0000256" key="1">
    <source>
        <dbReference type="SAM" id="Phobius"/>
    </source>
</evidence>
<protein>
    <recommendedName>
        <fullName evidence="4">BTB domain-containing protein</fullName>
    </recommendedName>
</protein>
<keyword evidence="1" id="KW-1133">Transmembrane helix</keyword>
<keyword evidence="3" id="KW-1185">Reference proteome</keyword>
<dbReference type="EMBL" id="JAVHJO010000005">
    <property type="protein sequence ID" value="KAK6540540.1"/>
    <property type="molecule type" value="Genomic_DNA"/>
</dbReference>
<keyword evidence="1" id="KW-0472">Membrane</keyword>
<reference evidence="2 3" key="1">
    <citation type="submission" date="2019-10" db="EMBL/GenBank/DDBJ databases">
        <authorList>
            <person name="Palmer J.M."/>
        </authorList>
    </citation>
    <scope>NUCLEOTIDE SEQUENCE [LARGE SCALE GENOMIC DNA]</scope>
    <source>
        <strain evidence="2 3">TWF694</strain>
    </source>
</reference>
<evidence type="ECO:0008006" key="4">
    <source>
        <dbReference type="Google" id="ProtNLM"/>
    </source>
</evidence>
<name>A0AAV9XFK2_9PEZI</name>
<feature type="transmembrane region" description="Helical" evidence="1">
    <location>
        <begin position="406"/>
        <end position="430"/>
    </location>
</feature>
<comment type="caution">
    <text evidence="2">The sequence shown here is derived from an EMBL/GenBank/DDBJ whole genome shotgun (WGS) entry which is preliminary data.</text>
</comment>
<evidence type="ECO:0000313" key="2">
    <source>
        <dbReference type="EMBL" id="KAK6540540.1"/>
    </source>
</evidence>
<dbReference type="AlphaFoldDB" id="A0AAV9XFK2"/>
<proteinExistence type="predicted"/>